<gene>
    <name evidence="9" type="primary">roco5</name>
    <name evidence="9" type="ORF">AWC38_SpisGene22513</name>
</gene>
<feature type="repeat" description="ANK" evidence="5">
    <location>
        <begin position="55"/>
        <end position="87"/>
    </location>
</feature>
<feature type="compositionally biased region" description="Acidic residues" evidence="6">
    <location>
        <begin position="598"/>
        <end position="607"/>
    </location>
</feature>
<evidence type="ECO:0000256" key="6">
    <source>
        <dbReference type="SAM" id="MobiDB-lite"/>
    </source>
</evidence>
<keyword evidence="4 5" id="KW-0040">ANK repeat</keyword>
<dbReference type="InterPro" id="IPR036770">
    <property type="entry name" value="Ankyrin_rpt-contain_sf"/>
</dbReference>
<feature type="domain" description="Roc" evidence="8">
    <location>
        <begin position="197"/>
        <end position="454"/>
    </location>
</feature>
<comment type="cofactor">
    <cofactor evidence="1">
        <name>Mg(2+)</name>
        <dbReference type="ChEBI" id="CHEBI:18420"/>
    </cofactor>
</comment>
<protein>
    <submittedName>
        <fullName evidence="9">Putative serine/threonine-protein kinase roco5</fullName>
    </submittedName>
</protein>
<name>A0A2B4R8D6_STYPI</name>
<proteinExistence type="predicted"/>
<dbReference type="SUPFAM" id="SSF47986">
    <property type="entry name" value="DEATH domain"/>
    <property type="match status" value="1"/>
</dbReference>
<sequence length="712" mass="80511">MRTEAANCPGDSHLPSKHQTGYTPMHCAAFGGHDECLKIMLNWPDGDPNVVDPTDGRTPVHLAAWKGNGVCLRLLLRKGGNLRQLDSNENTPISLARDPYCLAIIVYHLYETEFKLNVEGSIELIWRSLCRENRSMVSAPIRELQDPRNAGRISQSSHEELKIYAFSSNAGFSRKPYKVLARGELAVEIFNQALREGKACISRMQLTVIGDVGVGKTSLVRSLSGEDFEEERKETHGIDTSMVERTELDESWHAADPNKSQVDEILADKVCQGIQRSPRHSLTRGGKSSREIPIDEIMRRLSLSSEASLGESEKKYAKISIWDFAGHSLYEAMHHVFLNRRSFYLTVLNLARLCDLDSASQVLEEAHFWLNSISVHAPHTTPVFLVGTHSGEVSEKDMATAEKTIYDKFVEKFGQQLVKSKENSFLFPVENTFGGKDPGAVALKKAIENEAARLRKMDEELPLLWLHFEEEILKCREEQEFPPCVRKPALKQMLEQITSRSIDDREFGSMLQFYHDSGVIILPEMCQKHNQIRIKARYKNEKKLHELFYILKTIMTDICQRQFRFLKFRFGPTCPNPRCPGSSSEGTVLPVDTSSDGSDNDDNDDAECGERESYVDSPTEEPVEPCCLALVAKELAYKWNWLGRSLSVPDTVIETIQAENQSEEERAYQVLTRWSRKMGSVGTVHALMKAIQEVGDVPPLEAFDRHLGDRHV</sequence>
<comment type="caution">
    <text evidence="9">The sequence shown here is derived from an EMBL/GenBank/DDBJ whole genome shotgun (WGS) entry which is preliminary data.</text>
</comment>
<dbReference type="PANTHER" id="PTHR24201">
    <property type="entry name" value="ANK_REP_REGION DOMAIN-CONTAINING PROTEIN"/>
    <property type="match status" value="1"/>
</dbReference>
<dbReference type="InterPro" id="IPR050776">
    <property type="entry name" value="Ank_Repeat/CDKN_Inhibitor"/>
</dbReference>
<dbReference type="InterPro" id="IPR000488">
    <property type="entry name" value="Death_dom"/>
</dbReference>
<feature type="non-terminal residue" evidence="9">
    <location>
        <position position="712"/>
    </location>
</feature>
<dbReference type="InterPro" id="IPR002110">
    <property type="entry name" value="Ankyrin_rpt"/>
</dbReference>
<dbReference type="Pfam" id="PF00531">
    <property type="entry name" value="Death"/>
    <property type="match status" value="1"/>
</dbReference>
<accession>A0A2B4R8D6</accession>
<dbReference type="Proteomes" id="UP000225706">
    <property type="component" value="Unassembled WGS sequence"/>
</dbReference>
<dbReference type="Gene3D" id="1.10.533.10">
    <property type="entry name" value="Death Domain, Fas"/>
    <property type="match status" value="1"/>
</dbReference>
<evidence type="ECO:0000256" key="5">
    <source>
        <dbReference type="PROSITE-ProRule" id="PRU00023"/>
    </source>
</evidence>
<dbReference type="PROSITE" id="PS51424">
    <property type="entry name" value="ROC"/>
    <property type="match status" value="1"/>
</dbReference>
<dbReference type="Pfam" id="PF08477">
    <property type="entry name" value="Roc"/>
    <property type="match status" value="2"/>
</dbReference>
<keyword evidence="9" id="KW-0808">Transferase</keyword>
<dbReference type="SMART" id="SM00248">
    <property type="entry name" value="ANK"/>
    <property type="match status" value="2"/>
</dbReference>
<dbReference type="PROSITE" id="PS50297">
    <property type="entry name" value="ANK_REP_REGION"/>
    <property type="match status" value="1"/>
</dbReference>
<dbReference type="GO" id="GO:0016301">
    <property type="term" value="F:kinase activity"/>
    <property type="evidence" value="ECO:0007669"/>
    <property type="project" value="UniProtKB-KW"/>
</dbReference>
<dbReference type="InterPro" id="IPR020859">
    <property type="entry name" value="ROC"/>
</dbReference>
<dbReference type="PANTHER" id="PTHR24201:SF15">
    <property type="entry name" value="ANKYRIN REPEAT DOMAIN-CONTAINING PROTEIN 66"/>
    <property type="match status" value="1"/>
</dbReference>
<keyword evidence="10" id="KW-1185">Reference proteome</keyword>
<dbReference type="OrthoDB" id="5953486at2759"/>
<dbReference type="CDD" id="cd01670">
    <property type="entry name" value="Death"/>
    <property type="match status" value="1"/>
</dbReference>
<evidence type="ECO:0000313" key="10">
    <source>
        <dbReference type="Proteomes" id="UP000225706"/>
    </source>
</evidence>
<evidence type="ECO:0000259" key="8">
    <source>
        <dbReference type="PROSITE" id="PS51424"/>
    </source>
</evidence>
<evidence type="ECO:0000313" key="9">
    <source>
        <dbReference type="EMBL" id="PFX13406.1"/>
    </source>
</evidence>
<dbReference type="Gene3D" id="3.40.50.300">
    <property type="entry name" value="P-loop containing nucleotide triphosphate hydrolases"/>
    <property type="match status" value="1"/>
</dbReference>
<dbReference type="PROSITE" id="PS50088">
    <property type="entry name" value="ANK_REPEAT"/>
    <property type="match status" value="1"/>
</dbReference>
<dbReference type="GO" id="GO:0000166">
    <property type="term" value="F:nucleotide binding"/>
    <property type="evidence" value="ECO:0007669"/>
    <property type="project" value="UniProtKB-KW"/>
</dbReference>
<keyword evidence="3" id="KW-0547">Nucleotide-binding</keyword>
<dbReference type="InterPro" id="IPR011029">
    <property type="entry name" value="DEATH-like_dom_sf"/>
</dbReference>
<dbReference type="InterPro" id="IPR027417">
    <property type="entry name" value="P-loop_NTPase"/>
</dbReference>
<feature type="domain" description="Death" evidence="7">
    <location>
        <begin position="628"/>
        <end position="707"/>
    </location>
</feature>
<dbReference type="GO" id="GO:0007165">
    <property type="term" value="P:signal transduction"/>
    <property type="evidence" value="ECO:0007669"/>
    <property type="project" value="InterPro"/>
</dbReference>
<dbReference type="Pfam" id="PF12796">
    <property type="entry name" value="Ank_2"/>
    <property type="match status" value="1"/>
</dbReference>
<evidence type="ECO:0000256" key="3">
    <source>
        <dbReference type="ARBA" id="ARBA00022741"/>
    </source>
</evidence>
<dbReference type="EMBL" id="LSMT01000985">
    <property type="protein sequence ID" value="PFX13406.1"/>
    <property type="molecule type" value="Genomic_DNA"/>
</dbReference>
<organism evidence="9 10">
    <name type="scientific">Stylophora pistillata</name>
    <name type="common">Smooth cauliflower coral</name>
    <dbReference type="NCBI Taxonomy" id="50429"/>
    <lineage>
        <taxon>Eukaryota</taxon>
        <taxon>Metazoa</taxon>
        <taxon>Cnidaria</taxon>
        <taxon>Anthozoa</taxon>
        <taxon>Hexacorallia</taxon>
        <taxon>Scleractinia</taxon>
        <taxon>Astrocoeniina</taxon>
        <taxon>Pocilloporidae</taxon>
        <taxon>Stylophora</taxon>
    </lineage>
</organism>
<keyword evidence="2" id="KW-0677">Repeat</keyword>
<dbReference type="SUPFAM" id="SSF52540">
    <property type="entry name" value="P-loop containing nucleoside triphosphate hydrolases"/>
    <property type="match status" value="1"/>
</dbReference>
<evidence type="ECO:0000256" key="1">
    <source>
        <dbReference type="ARBA" id="ARBA00001946"/>
    </source>
</evidence>
<dbReference type="PROSITE" id="PS50017">
    <property type="entry name" value="DEATH_DOMAIN"/>
    <property type="match status" value="1"/>
</dbReference>
<dbReference type="Gene3D" id="1.25.40.20">
    <property type="entry name" value="Ankyrin repeat-containing domain"/>
    <property type="match status" value="1"/>
</dbReference>
<dbReference type="SUPFAM" id="SSF48403">
    <property type="entry name" value="Ankyrin repeat"/>
    <property type="match status" value="1"/>
</dbReference>
<dbReference type="AlphaFoldDB" id="A0A2B4R8D6"/>
<keyword evidence="9" id="KW-0418">Kinase</keyword>
<evidence type="ECO:0000256" key="4">
    <source>
        <dbReference type="ARBA" id="ARBA00023043"/>
    </source>
</evidence>
<evidence type="ECO:0000259" key="7">
    <source>
        <dbReference type="PROSITE" id="PS50017"/>
    </source>
</evidence>
<feature type="region of interest" description="Disordered" evidence="6">
    <location>
        <begin position="579"/>
        <end position="620"/>
    </location>
</feature>
<evidence type="ECO:0000256" key="2">
    <source>
        <dbReference type="ARBA" id="ARBA00022737"/>
    </source>
</evidence>
<reference evidence="10" key="1">
    <citation type="journal article" date="2017" name="bioRxiv">
        <title>Comparative analysis of the genomes of Stylophora pistillata and Acropora digitifera provides evidence for extensive differences between species of corals.</title>
        <authorList>
            <person name="Voolstra C.R."/>
            <person name="Li Y."/>
            <person name="Liew Y.J."/>
            <person name="Baumgarten S."/>
            <person name="Zoccola D."/>
            <person name="Flot J.-F."/>
            <person name="Tambutte S."/>
            <person name="Allemand D."/>
            <person name="Aranda M."/>
        </authorList>
    </citation>
    <scope>NUCLEOTIDE SEQUENCE [LARGE SCALE GENOMIC DNA]</scope>
</reference>
<dbReference type="SMART" id="SM00005">
    <property type="entry name" value="DEATH"/>
    <property type="match status" value="1"/>
</dbReference>